<evidence type="ECO:0000313" key="6">
    <source>
        <dbReference type="EMBL" id="BCS96722.1"/>
    </source>
</evidence>
<evidence type="ECO:0000256" key="2">
    <source>
        <dbReference type="ARBA" id="ARBA00022723"/>
    </source>
</evidence>
<gene>
    <name evidence="6" type="ORF">DSLASN_23540</name>
</gene>
<organism evidence="6 7">
    <name type="scientific">Desulfoluna limicola</name>
    <dbReference type="NCBI Taxonomy" id="2810562"/>
    <lineage>
        <taxon>Bacteria</taxon>
        <taxon>Pseudomonadati</taxon>
        <taxon>Thermodesulfobacteriota</taxon>
        <taxon>Desulfobacteria</taxon>
        <taxon>Desulfobacterales</taxon>
        <taxon>Desulfolunaceae</taxon>
        <taxon>Desulfoluna</taxon>
    </lineage>
</organism>
<feature type="signal peptide" evidence="5">
    <location>
        <begin position="1"/>
        <end position="21"/>
    </location>
</feature>
<dbReference type="Proteomes" id="UP001320148">
    <property type="component" value="Chromosome"/>
</dbReference>
<evidence type="ECO:0000313" key="7">
    <source>
        <dbReference type="Proteomes" id="UP001320148"/>
    </source>
</evidence>
<name>A0ABM7PGL3_9BACT</name>
<feature type="compositionally biased region" description="Polar residues" evidence="4">
    <location>
        <begin position="157"/>
        <end position="166"/>
    </location>
</feature>
<dbReference type="Pfam" id="PF01663">
    <property type="entry name" value="Phosphodiest"/>
    <property type="match status" value="1"/>
</dbReference>
<keyword evidence="3 5" id="KW-0732">Signal</keyword>
<dbReference type="InterPro" id="IPR002591">
    <property type="entry name" value="Phosphodiest/P_Trfase"/>
</dbReference>
<protein>
    <submittedName>
        <fullName evidence="6">Alkaline phosphatase family protein</fullName>
    </submittedName>
</protein>
<dbReference type="PANTHER" id="PTHR10151">
    <property type="entry name" value="ECTONUCLEOTIDE PYROPHOSPHATASE/PHOSPHODIESTERASE"/>
    <property type="match status" value="1"/>
</dbReference>
<dbReference type="Gene3D" id="3.30.1360.150">
    <property type="match status" value="1"/>
</dbReference>
<dbReference type="RefSeq" id="WP_236893010.1">
    <property type="nucleotide sequence ID" value="NZ_AP024488.1"/>
</dbReference>
<dbReference type="InterPro" id="IPR026263">
    <property type="entry name" value="Alkaline_phosphatase_prok"/>
</dbReference>
<keyword evidence="7" id="KW-1185">Reference proteome</keyword>
<evidence type="ECO:0000256" key="4">
    <source>
        <dbReference type="SAM" id="MobiDB-lite"/>
    </source>
</evidence>
<keyword evidence="1" id="KW-0597">Phosphoprotein</keyword>
<feature type="chain" id="PRO_5046925498" evidence="5">
    <location>
        <begin position="22"/>
        <end position="595"/>
    </location>
</feature>
<dbReference type="PANTHER" id="PTHR10151:SF120">
    <property type="entry name" value="BIS(5'-ADENOSYL)-TRIPHOSPHATASE"/>
    <property type="match status" value="1"/>
</dbReference>
<sequence>MQYVKSQSGGFLMALQVAALAGTMALSAGCVKGVEPQPVHDIGAAAPKLILQITVDALRGDLPARYVNGMGDGGFRFLMNQGIWYTNAHHGHANTETIVGHATLATGADPSAHGMVGNLWVDRETGKLTYNIEDPGYHILTPGADVDKSTEIDPTQKAASSDGRSPSAIMTTTFSDELTNFTAGKAKVFGVSVKDRGAVSMAGHTGKAFWFSKQSAEFVTSSYYYEDYPAWVMEWNAKKQPLAYAGTSWELMHDASTYMFGGADDKPWETDFPGYGRVFPHPYGPADNKYLTTLLTLSPAGDDLTLDFAKALIDAEQLGKDAVPDYLSISFSSTDYIGHIFGPSSLEMEDNLLRLDRTLADLLAFIDQRIGLNNTLIVLAADHGTPEAPGYLNAMGVDARYVAPDTWDKKPGMAALKKKFGIGKELILSYSHPYLYLNRDTIEEKGLNQAEVEKAVAKEVMQLDGVALALSSDAMREGNLPTTPITQSVLRNFNPKRSGDIFIVFKPHYFINDFDGLTVTATHGSPWRYDSFIPIIFAGSNLKAQRVHRSVEAVDIATTLATIVGAKPPSGARGESLPEILRGLEGNRKDRFWKQ</sequence>
<dbReference type="SUPFAM" id="SSF53649">
    <property type="entry name" value="Alkaline phosphatase-like"/>
    <property type="match status" value="1"/>
</dbReference>
<dbReference type="CDD" id="cd16016">
    <property type="entry name" value="AP-SPAP"/>
    <property type="match status" value="1"/>
</dbReference>
<dbReference type="EMBL" id="AP024488">
    <property type="protein sequence ID" value="BCS96722.1"/>
    <property type="molecule type" value="Genomic_DNA"/>
</dbReference>
<evidence type="ECO:0000256" key="3">
    <source>
        <dbReference type="ARBA" id="ARBA00022729"/>
    </source>
</evidence>
<evidence type="ECO:0000256" key="1">
    <source>
        <dbReference type="ARBA" id="ARBA00022553"/>
    </source>
</evidence>
<dbReference type="PIRSF" id="PIRSF031924">
    <property type="entry name" value="Pi-irrepressible_AP"/>
    <property type="match status" value="1"/>
</dbReference>
<evidence type="ECO:0000256" key="5">
    <source>
        <dbReference type="SAM" id="SignalP"/>
    </source>
</evidence>
<dbReference type="Gene3D" id="3.40.720.10">
    <property type="entry name" value="Alkaline Phosphatase, subunit A"/>
    <property type="match status" value="1"/>
</dbReference>
<accession>A0ABM7PGL3</accession>
<dbReference type="PROSITE" id="PS51257">
    <property type="entry name" value="PROKAR_LIPOPROTEIN"/>
    <property type="match status" value="1"/>
</dbReference>
<proteinExistence type="predicted"/>
<reference evidence="6 7" key="1">
    <citation type="submission" date="2021-02" db="EMBL/GenBank/DDBJ databases">
        <title>Complete genome of Desulfoluna sp. strain ASN36.</title>
        <authorList>
            <person name="Takahashi A."/>
            <person name="Kojima H."/>
            <person name="Fukui M."/>
        </authorList>
    </citation>
    <scope>NUCLEOTIDE SEQUENCE [LARGE SCALE GENOMIC DNA]</scope>
    <source>
        <strain evidence="6 7">ASN36</strain>
    </source>
</reference>
<dbReference type="InterPro" id="IPR017850">
    <property type="entry name" value="Alkaline_phosphatase_core_sf"/>
</dbReference>
<keyword evidence="2" id="KW-0479">Metal-binding</keyword>
<feature type="region of interest" description="Disordered" evidence="4">
    <location>
        <begin position="143"/>
        <end position="166"/>
    </location>
</feature>